<feature type="transmembrane region" description="Helical" evidence="1">
    <location>
        <begin position="12"/>
        <end position="33"/>
    </location>
</feature>
<proteinExistence type="predicted"/>
<keyword evidence="3" id="KW-1185">Reference proteome</keyword>
<keyword evidence="1" id="KW-0812">Transmembrane</keyword>
<dbReference type="Proteomes" id="UP001595817">
    <property type="component" value="Unassembled WGS sequence"/>
</dbReference>
<keyword evidence="1" id="KW-1133">Transmembrane helix</keyword>
<evidence type="ECO:0000313" key="3">
    <source>
        <dbReference type="Proteomes" id="UP001595817"/>
    </source>
</evidence>
<keyword evidence="1" id="KW-0472">Membrane</keyword>
<evidence type="ECO:0000256" key="1">
    <source>
        <dbReference type="SAM" id="Phobius"/>
    </source>
</evidence>
<evidence type="ECO:0000313" key="2">
    <source>
        <dbReference type="EMBL" id="MFC4410820.1"/>
    </source>
</evidence>
<name>A0ABV8X5Y4_9LACT</name>
<organism evidence="2 3">
    <name type="scientific">Chungangia koreensis</name>
    <dbReference type="NCBI Taxonomy" id="752657"/>
    <lineage>
        <taxon>Bacteria</taxon>
        <taxon>Bacillati</taxon>
        <taxon>Bacillota</taxon>
        <taxon>Bacilli</taxon>
        <taxon>Lactobacillales</taxon>
        <taxon>Chungangia</taxon>
    </lineage>
</organism>
<gene>
    <name evidence="2" type="ORF">ACFOZY_10375</name>
</gene>
<dbReference type="RefSeq" id="WP_378155098.1">
    <property type="nucleotide sequence ID" value="NZ_JBHSEC010000019.1"/>
</dbReference>
<dbReference type="EMBL" id="JBHSEC010000019">
    <property type="protein sequence ID" value="MFC4410820.1"/>
    <property type="molecule type" value="Genomic_DNA"/>
</dbReference>
<evidence type="ECO:0008006" key="4">
    <source>
        <dbReference type="Google" id="ProtNLM"/>
    </source>
</evidence>
<accession>A0ABV8X5Y4</accession>
<protein>
    <recommendedName>
        <fullName evidence="4">ATP synthase F0 subunit 8</fullName>
    </recommendedName>
</protein>
<sequence>MDTKSKSDWSLLFSIVAIVIGLLSILYCSTHIVEPLSQVESSKFFAQLSRYIRGGV</sequence>
<comment type="caution">
    <text evidence="2">The sequence shown here is derived from an EMBL/GenBank/DDBJ whole genome shotgun (WGS) entry which is preliminary data.</text>
</comment>
<reference evidence="3" key="1">
    <citation type="journal article" date="2019" name="Int. J. Syst. Evol. Microbiol.">
        <title>The Global Catalogue of Microorganisms (GCM) 10K type strain sequencing project: providing services to taxonomists for standard genome sequencing and annotation.</title>
        <authorList>
            <consortium name="The Broad Institute Genomics Platform"/>
            <consortium name="The Broad Institute Genome Sequencing Center for Infectious Disease"/>
            <person name="Wu L."/>
            <person name="Ma J."/>
        </authorList>
    </citation>
    <scope>NUCLEOTIDE SEQUENCE [LARGE SCALE GENOMIC DNA]</scope>
    <source>
        <strain evidence="3">CCUG 59778</strain>
    </source>
</reference>